<sequence length="362" mass="41239">MSERSVIHFIKPCRDPVEDHRILTPQYAMGMLVQGHIVKIGLDNCTLQRMEELPANPSRAAAEAVGLLPLVEFLERAPGVALTAMGTHEMPENRVAKAKRAYENFCATFWPSHRDDVEASHREFDEASTDRWVEFTELGDGARCTYGLAYVALLQMQNIRRTYPSLSPEEKFEAYLHSMAGMLDLVSAFELEIAKYAFWDASHVEIDRLPGRVRRRRADIKENFTKQQSTVSKCKRAAFNGAMDLYWLSGANLLEDLGVPIKTDVGEFALDNWVGTNDLKLYRICRDLHSTPHEGSKTMRFACSRESALGTLRYWRNVDRMSKNVMLYRNASGYRSLDSTLLSNVDAAVKHLERELRKVLNE</sequence>
<comment type="caution">
    <text evidence="1">The sequence shown here is derived from an EMBL/GenBank/DDBJ whole genome shotgun (WGS) entry which is preliminary data.</text>
</comment>
<evidence type="ECO:0000313" key="1">
    <source>
        <dbReference type="EMBL" id="KMT56575.1"/>
    </source>
</evidence>
<dbReference type="EMBL" id="LFMW01000003">
    <property type="protein sequence ID" value="KMT56575.1"/>
    <property type="molecule type" value="Genomic_DNA"/>
</dbReference>
<dbReference type="Proteomes" id="UP000037551">
    <property type="component" value="Unassembled WGS sequence"/>
</dbReference>
<dbReference type="OrthoDB" id="6951440at2"/>
<protein>
    <submittedName>
        <fullName evidence="1">Uncharacterized protein</fullName>
    </submittedName>
</protein>
<organism evidence="1 2">
    <name type="scientific">Pseudomonas fildesensis</name>
    <dbReference type="NCBI Taxonomy" id="1674920"/>
    <lineage>
        <taxon>Bacteria</taxon>
        <taxon>Pseudomonadati</taxon>
        <taxon>Pseudomonadota</taxon>
        <taxon>Gammaproteobacteria</taxon>
        <taxon>Pseudomonadales</taxon>
        <taxon>Pseudomonadaceae</taxon>
        <taxon>Pseudomonas</taxon>
    </lineage>
</organism>
<evidence type="ECO:0000313" key="2">
    <source>
        <dbReference type="Proteomes" id="UP000037551"/>
    </source>
</evidence>
<keyword evidence="2" id="KW-1185">Reference proteome</keyword>
<proteinExistence type="predicted"/>
<accession>A0A0J8G254</accession>
<reference evidence="1 2" key="1">
    <citation type="submission" date="2015-06" db="EMBL/GenBank/DDBJ databases">
        <title>Draft genome sequence of an Antarctic Pseudomonas sp. strain KG01 with full potential for biotechnological applications.</title>
        <authorList>
            <person name="Pavlov M.S."/>
            <person name="Lira F."/>
            <person name="Martinez J.L."/>
            <person name="Marshall S.H."/>
        </authorList>
    </citation>
    <scope>NUCLEOTIDE SEQUENCE [LARGE SCALE GENOMIC DNA]</scope>
    <source>
        <strain evidence="1 2">KG01</strain>
    </source>
</reference>
<name>A0A0J8G254_9PSED</name>
<gene>
    <name evidence="1" type="ORF">ACR52_06210</name>
</gene>
<dbReference type="PATRIC" id="fig|1674920.3.peg.3916"/>
<dbReference type="AlphaFoldDB" id="A0A0J8G254"/>